<dbReference type="SUPFAM" id="SSF54106">
    <property type="entry name" value="LysM domain"/>
    <property type="match status" value="2"/>
</dbReference>
<feature type="domain" description="LysM" evidence="2">
    <location>
        <begin position="82"/>
        <end position="127"/>
    </location>
</feature>
<comment type="caution">
    <text evidence="3">The sequence shown here is derived from an EMBL/GenBank/DDBJ whole genome shotgun (WGS) entry which is preliminary data.</text>
</comment>
<name>W4Q0L1_9BACI</name>
<protein>
    <submittedName>
        <fullName evidence="3">Cell wall-binding protein</fullName>
    </submittedName>
</protein>
<dbReference type="Proteomes" id="UP000018890">
    <property type="component" value="Unassembled WGS sequence"/>
</dbReference>
<dbReference type="EMBL" id="BAUT01000010">
    <property type="protein sequence ID" value="GAE25512.1"/>
    <property type="molecule type" value="Genomic_DNA"/>
</dbReference>
<dbReference type="PANTHER" id="PTHR33734">
    <property type="entry name" value="LYSM DOMAIN-CONTAINING GPI-ANCHORED PROTEIN 2"/>
    <property type="match status" value="1"/>
</dbReference>
<evidence type="ECO:0000313" key="4">
    <source>
        <dbReference type="Proteomes" id="UP000018890"/>
    </source>
</evidence>
<dbReference type="CDD" id="cd00118">
    <property type="entry name" value="LysM"/>
    <property type="match status" value="2"/>
</dbReference>
<organism evidence="3 4">
    <name type="scientific">Halalkalibacter wakoensis JCM 9140</name>
    <dbReference type="NCBI Taxonomy" id="1236970"/>
    <lineage>
        <taxon>Bacteria</taxon>
        <taxon>Bacillati</taxon>
        <taxon>Bacillota</taxon>
        <taxon>Bacilli</taxon>
        <taxon>Bacillales</taxon>
        <taxon>Bacillaceae</taxon>
        <taxon>Halalkalibacter</taxon>
    </lineage>
</organism>
<evidence type="ECO:0000259" key="2">
    <source>
        <dbReference type="PROSITE" id="PS51782"/>
    </source>
</evidence>
<dbReference type="AlphaFoldDB" id="W4Q0L1"/>
<dbReference type="SMART" id="SM00257">
    <property type="entry name" value="LysM"/>
    <property type="match status" value="2"/>
</dbReference>
<sequence>MKKNIVSIATIATLVGTLGFGVNVAAEEVTVTKGDTLWSIANKHQVEVNQLKSWNNLSSNLIHPGDRLQVTEEEIEDVNPTEQYTIQPGDTLSSISRKFDGITVANLQDWNEIANPHVIVAGTTLTINGTKEQKQENTSTTEKSQSSNEEVAKELTMTATAYTASCNGCTGITATGLNLIDNPDKKVISVDPVMLFL</sequence>
<gene>
    <name evidence="3" type="ORF">JCM9140_1511</name>
</gene>
<feature type="domain" description="LysM" evidence="2">
    <location>
        <begin position="27"/>
        <end position="70"/>
    </location>
</feature>
<dbReference type="Pfam" id="PF01476">
    <property type="entry name" value="LysM"/>
    <property type="match status" value="2"/>
</dbReference>
<proteinExistence type="predicted"/>
<keyword evidence="4" id="KW-1185">Reference proteome</keyword>
<dbReference type="InterPro" id="IPR018392">
    <property type="entry name" value="LysM"/>
</dbReference>
<dbReference type="PANTHER" id="PTHR33734:SF22">
    <property type="entry name" value="MEMBRANE-BOUND LYTIC MUREIN TRANSGLYCOSYLASE D"/>
    <property type="match status" value="1"/>
</dbReference>
<dbReference type="GO" id="GO:0008932">
    <property type="term" value="F:lytic endotransglycosylase activity"/>
    <property type="evidence" value="ECO:0007669"/>
    <property type="project" value="TreeGrafter"/>
</dbReference>
<evidence type="ECO:0000256" key="1">
    <source>
        <dbReference type="SAM" id="SignalP"/>
    </source>
</evidence>
<evidence type="ECO:0000313" key="3">
    <source>
        <dbReference type="EMBL" id="GAE25512.1"/>
    </source>
</evidence>
<keyword evidence="1" id="KW-0732">Signal</keyword>
<reference evidence="3" key="1">
    <citation type="journal article" date="2014" name="Genome Announc.">
        <title>Draft Genome Sequences of Three Alkaliphilic Bacillus Strains, Bacillus wakoensis JCM 9140T, Bacillus akibai JCM 9157T, and Bacillus hemicellulosilyticus JCM 9152T.</title>
        <authorList>
            <person name="Yuki M."/>
            <person name="Oshima K."/>
            <person name="Suda W."/>
            <person name="Oshida Y."/>
            <person name="Kitamura K."/>
            <person name="Iida T."/>
            <person name="Hattori M."/>
            <person name="Ohkuma M."/>
        </authorList>
    </citation>
    <scope>NUCLEOTIDE SEQUENCE [LARGE SCALE GENOMIC DNA]</scope>
    <source>
        <strain evidence="3">JCM 9140</strain>
    </source>
</reference>
<dbReference type="Gene3D" id="3.10.350.10">
    <property type="entry name" value="LysM domain"/>
    <property type="match status" value="2"/>
</dbReference>
<dbReference type="PROSITE" id="PS51782">
    <property type="entry name" value="LYSM"/>
    <property type="match status" value="2"/>
</dbReference>
<accession>W4Q0L1</accession>
<dbReference type="InterPro" id="IPR036779">
    <property type="entry name" value="LysM_dom_sf"/>
</dbReference>
<feature type="chain" id="PRO_5004846809" evidence="1">
    <location>
        <begin position="26"/>
        <end position="197"/>
    </location>
</feature>
<feature type="signal peptide" evidence="1">
    <location>
        <begin position="1"/>
        <end position="25"/>
    </location>
</feature>
<dbReference type="STRING" id="1236970.JCM9140_1511"/>